<dbReference type="PANTHER" id="PTHR13132">
    <property type="entry name" value="ALPHA- 1,6 -FUCOSYLTRANSFERASE"/>
    <property type="match status" value="1"/>
</dbReference>
<dbReference type="Proteomes" id="UP000230423">
    <property type="component" value="Unassembled WGS sequence"/>
</dbReference>
<evidence type="ECO:0000259" key="4">
    <source>
        <dbReference type="PROSITE" id="PS51659"/>
    </source>
</evidence>
<comment type="caution">
    <text evidence="3">Lacks conserved residue(s) required for the propagation of feature annotation.</text>
</comment>
<accession>A0A2G9THR0</accession>
<evidence type="ECO:0000313" key="5">
    <source>
        <dbReference type="EMBL" id="PIO57497.1"/>
    </source>
</evidence>
<dbReference type="EMBL" id="KZ371155">
    <property type="protein sequence ID" value="PIO57497.1"/>
    <property type="molecule type" value="Genomic_DNA"/>
</dbReference>
<protein>
    <recommendedName>
        <fullName evidence="4">GT23 domain-containing protein</fullName>
    </recommendedName>
</protein>
<reference evidence="5 6" key="1">
    <citation type="submission" date="2015-09" db="EMBL/GenBank/DDBJ databases">
        <title>Draft genome of the parasitic nematode Teladorsagia circumcincta isolate WARC Sus (inbred).</title>
        <authorList>
            <person name="Mitreva M."/>
        </authorList>
    </citation>
    <scope>NUCLEOTIDE SEQUENCE [LARGE SCALE GENOMIC DNA]</scope>
    <source>
        <strain evidence="5 6">S</strain>
    </source>
</reference>
<gene>
    <name evidence="5" type="ORF">TELCIR_21089</name>
</gene>
<keyword evidence="2 3" id="KW-0808">Transferase</keyword>
<feature type="domain" description="GT23" evidence="4">
    <location>
        <begin position="47"/>
        <end position="100"/>
    </location>
</feature>
<keyword evidence="1 3" id="KW-0328">Glycosyltransferase</keyword>
<feature type="non-terminal residue" evidence="5">
    <location>
        <position position="1"/>
    </location>
</feature>
<evidence type="ECO:0000256" key="3">
    <source>
        <dbReference type="PROSITE-ProRule" id="PRU00992"/>
    </source>
</evidence>
<proteinExistence type="inferred from homology"/>
<dbReference type="Pfam" id="PF19745">
    <property type="entry name" value="FUT8_N_cat"/>
    <property type="match status" value="1"/>
</dbReference>
<dbReference type="PROSITE" id="PS51659">
    <property type="entry name" value="GT23"/>
    <property type="match status" value="1"/>
</dbReference>
<dbReference type="OrthoDB" id="2014825at2759"/>
<keyword evidence="6" id="KW-1185">Reference proteome</keyword>
<evidence type="ECO:0000313" key="6">
    <source>
        <dbReference type="Proteomes" id="UP000230423"/>
    </source>
</evidence>
<evidence type="ECO:0000256" key="2">
    <source>
        <dbReference type="ARBA" id="ARBA00022679"/>
    </source>
</evidence>
<dbReference type="InterPro" id="IPR045573">
    <property type="entry name" value="Fut8_N_cat"/>
</dbReference>
<name>A0A2G9THR0_TELCI</name>
<dbReference type="GO" id="GO:0046921">
    <property type="term" value="F:alpha-(1-&gt;6)-fucosyltransferase activity"/>
    <property type="evidence" value="ECO:0007669"/>
    <property type="project" value="TreeGrafter"/>
</dbReference>
<sequence length="100" mass="11112">FLSLLATASNFSEVDGAALWRKRSLQAITDGIQAKIHKMQHPDDCKTAKILLCNLDKQCGFGCQLHHVAYCFVTAFGSDRTMVFNGNGNPWRTDQLLPTL</sequence>
<dbReference type="InterPro" id="IPR027350">
    <property type="entry name" value="GT23_dom"/>
</dbReference>
<dbReference type="AlphaFoldDB" id="A0A2G9THR0"/>
<comment type="similarity">
    <text evidence="3">Belongs to the glycosyltransferase 23 family.</text>
</comment>
<evidence type="ECO:0000256" key="1">
    <source>
        <dbReference type="ARBA" id="ARBA00022676"/>
    </source>
</evidence>
<dbReference type="GO" id="GO:0006487">
    <property type="term" value="P:protein N-linked glycosylation"/>
    <property type="evidence" value="ECO:0007669"/>
    <property type="project" value="TreeGrafter"/>
</dbReference>
<organism evidence="5 6">
    <name type="scientific">Teladorsagia circumcincta</name>
    <name type="common">Brown stomach worm</name>
    <name type="synonym">Ostertagia circumcincta</name>
    <dbReference type="NCBI Taxonomy" id="45464"/>
    <lineage>
        <taxon>Eukaryota</taxon>
        <taxon>Metazoa</taxon>
        <taxon>Ecdysozoa</taxon>
        <taxon>Nematoda</taxon>
        <taxon>Chromadorea</taxon>
        <taxon>Rhabditida</taxon>
        <taxon>Rhabditina</taxon>
        <taxon>Rhabditomorpha</taxon>
        <taxon>Strongyloidea</taxon>
        <taxon>Trichostrongylidae</taxon>
        <taxon>Teladorsagia</taxon>
    </lineage>
</organism>
<dbReference type="PANTHER" id="PTHR13132:SF29">
    <property type="entry name" value="ALPHA-(1,6)-FUCOSYLTRANSFERASE"/>
    <property type="match status" value="1"/>
</dbReference>